<reference evidence="2" key="1">
    <citation type="submission" date="2023-10" db="EMBL/GenBank/DDBJ databases">
        <authorList>
            <person name="Chen Y."/>
            <person name="Shah S."/>
            <person name="Dougan E. K."/>
            <person name="Thang M."/>
            <person name="Chan C."/>
        </authorList>
    </citation>
    <scope>NUCLEOTIDE SEQUENCE [LARGE SCALE GENOMIC DNA]</scope>
</reference>
<proteinExistence type="predicted"/>
<gene>
    <name evidence="2" type="ORF">PCOR1329_LOCUS27975</name>
</gene>
<organism evidence="2 3">
    <name type="scientific">Prorocentrum cordatum</name>
    <dbReference type="NCBI Taxonomy" id="2364126"/>
    <lineage>
        <taxon>Eukaryota</taxon>
        <taxon>Sar</taxon>
        <taxon>Alveolata</taxon>
        <taxon>Dinophyceae</taxon>
        <taxon>Prorocentrales</taxon>
        <taxon>Prorocentraceae</taxon>
        <taxon>Prorocentrum</taxon>
    </lineage>
</organism>
<evidence type="ECO:0000313" key="3">
    <source>
        <dbReference type="Proteomes" id="UP001189429"/>
    </source>
</evidence>
<dbReference type="Proteomes" id="UP001189429">
    <property type="component" value="Unassembled WGS sequence"/>
</dbReference>
<evidence type="ECO:0000256" key="1">
    <source>
        <dbReference type="SAM" id="MobiDB-lite"/>
    </source>
</evidence>
<feature type="compositionally biased region" description="Basic and acidic residues" evidence="1">
    <location>
        <begin position="66"/>
        <end position="85"/>
    </location>
</feature>
<sequence>MPWSTTTSGRKVAEYVLVSQGHSQLDAASKWTRTPCLPISQSCARVLAVLEAVQQGEPAGQQRDLAQLHRGEPPVRQRAAQREVRQATAECHGPQRAHAPAELPRPPLPGHEKRPGTRPPAAACAAAGGGGGGAPPRWARRTWKQ</sequence>
<accession>A0ABN9SAK3</accession>
<dbReference type="EMBL" id="CAUYUJ010010225">
    <property type="protein sequence ID" value="CAK0828841.1"/>
    <property type="molecule type" value="Genomic_DNA"/>
</dbReference>
<feature type="region of interest" description="Disordered" evidence="1">
    <location>
        <begin position="56"/>
        <end position="145"/>
    </location>
</feature>
<comment type="caution">
    <text evidence="2">The sequence shown here is derived from an EMBL/GenBank/DDBJ whole genome shotgun (WGS) entry which is preliminary data.</text>
</comment>
<evidence type="ECO:0000313" key="2">
    <source>
        <dbReference type="EMBL" id="CAK0828841.1"/>
    </source>
</evidence>
<protein>
    <submittedName>
        <fullName evidence="2">Uncharacterized protein</fullName>
    </submittedName>
</protein>
<name>A0ABN9SAK3_9DINO</name>
<keyword evidence="3" id="KW-1185">Reference proteome</keyword>